<accession>A0ABP5YUS8</accession>
<keyword evidence="1" id="KW-0472">Membrane</keyword>
<feature type="transmembrane region" description="Helical" evidence="1">
    <location>
        <begin position="7"/>
        <end position="26"/>
    </location>
</feature>
<dbReference type="EMBL" id="BAAASR010000007">
    <property type="protein sequence ID" value="GAA2485906.1"/>
    <property type="molecule type" value="Genomic_DNA"/>
</dbReference>
<keyword evidence="1" id="KW-0812">Transmembrane</keyword>
<organism evidence="2 3">
    <name type="scientific">Streptomyces gobitricini</name>
    <dbReference type="NCBI Taxonomy" id="68211"/>
    <lineage>
        <taxon>Bacteria</taxon>
        <taxon>Bacillati</taxon>
        <taxon>Actinomycetota</taxon>
        <taxon>Actinomycetes</taxon>
        <taxon>Kitasatosporales</taxon>
        <taxon>Streptomycetaceae</taxon>
        <taxon>Streptomyces</taxon>
    </lineage>
</organism>
<keyword evidence="3" id="KW-1185">Reference proteome</keyword>
<keyword evidence="1" id="KW-1133">Transmembrane helix</keyword>
<comment type="caution">
    <text evidence="2">The sequence shown here is derived from an EMBL/GenBank/DDBJ whole genome shotgun (WGS) entry which is preliminary data.</text>
</comment>
<name>A0ABP5YUS8_9ACTN</name>
<sequence>MNDKVKLQVFAIVCLVVSIVCVVVGLRTGDVVYLVLGGLGLLGMAMLAFGVLRKRRSS</sequence>
<proteinExistence type="predicted"/>
<evidence type="ECO:0000313" key="2">
    <source>
        <dbReference type="EMBL" id="GAA2485906.1"/>
    </source>
</evidence>
<reference evidence="3" key="1">
    <citation type="journal article" date="2019" name="Int. J. Syst. Evol. Microbiol.">
        <title>The Global Catalogue of Microorganisms (GCM) 10K type strain sequencing project: providing services to taxonomists for standard genome sequencing and annotation.</title>
        <authorList>
            <consortium name="The Broad Institute Genomics Platform"/>
            <consortium name="The Broad Institute Genome Sequencing Center for Infectious Disease"/>
            <person name="Wu L."/>
            <person name="Ma J."/>
        </authorList>
    </citation>
    <scope>NUCLEOTIDE SEQUENCE [LARGE SCALE GENOMIC DNA]</scope>
    <source>
        <strain evidence="3">JCM 5062</strain>
    </source>
</reference>
<dbReference type="RefSeq" id="WP_344358236.1">
    <property type="nucleotide sequence ID" value="NZ_BAAASR010000007.1"/>
</dbReference>
<evidence type="ECO:0000313" key="3">
    <source>
        <dbReference type="Proteomes" id="UP001499942"/>
    </source>
</evidence>
<evidence type="ECO:0008006" key="4">
    <source>
        <dbReference type="Google" id="ProtNLM"/>
    </source>
</evidence>
<protein>
    <recommendedName>
        <fullName evidence="4">LPXTG cell wall anchor domain-containing protein</fullName>
    </recommendedName>
</protein>
<feature type="transmembrane region" description="Helical" evidence="1">
    <location>
        <begin position="32"/>
        <end position="52"/>
    </location>
</feature>
<gene>
    <name evidence="2" type="ORF">GCM10010393_16260</name>
</gene>
<evidence type="ECO:0000256" key="1">
    <source>
        <dbReference type="SAM" id="Phobius"/>
    </source>
</evidence>
<dbReference type="Proteomes" id="UP001499942">
    <property type="component" value="Unassembled WGS sequence"/>
</dbReference>